<gene>
    <name evidence="3" type="ORF">CPE01_29620</name>
</gene>
<feature type="transmembrane region" description="Helical" evidence="2">
    <location>
        <begin position="117"/>
        <end position="138"/>
    </location>
</feature>
<feature type="region of interest" description="Disordered" evidence="1">
    <location>
        <begin position="1"/>
        <end position="25"/>
    </location>
</feature>
<evidence type="ECO:0000256" key="2">
    <source>
        <dbReference type="SAM" id="Phobius"/>
    </source>
</evidence>
<dbReference type="InterPro" id="IPR047928">
    <property type="entry name" value="Perm_prefix_1"/>
</dbReference>
<sequence length="348" mass="36941">MNRPIDREHATGTATTPARVPAGASTAAATRAADLTARYVDAAMRTVPEAQRADLAAELRASIDDQVEARIADGEDPHSAERAVLTGLGDPDRLAAGYTDRPLYLIGPRLFLDWWRLLKLLLAIVVPAVMGAVALGGALDEDPFGAIIGSVVVTGLGVAVHLAFWTTLVFAIVERSAGKDAAPFAPWSVDKLPEQQDSGRSVAELVTSLVLLAVAAGAVIWDHARGLVVTSQTDESFLDPSLWPTWTTGLFVLLAAEALLAVTVYARRRWTTPLAAVNALLDVGLAAGVMWLYSQDRLVNPEFFASLVDEDAAEVTSIVSTVLLFVIVGSAVWDAIDAFRKARRAGPA</sequence>
<feature type="transmembrane region" description="Helical" evidence="2">
    <location>
        <begin position="144"/>
        <end position="173"/>
    </location>
</feature>
<proteinExistence type="predicted"/>
<feature type="transmembrane region" description="Helical" evidence="2">
    <location>
        <begin position="313"/>
        <end position="336"/>
    </location>
</feature>
<dbReference type="RefSeq" id="WP_222592947.1">
    <property type="nucleotide sequence ID" value="NZ_BJUA01000020.1"/>
</dbReference>
<keyword evidence="4" id="KW-1185">Reference proteome</keyword>
<dbReference type="Pfam" id="PF22564">
    <property type="entry name" value="HAAS"/>
    <property type="match status" value="1"/>
</dbReference>
<feature type="transmembrane region" description="Helical" evidence="2">
    <location>
        <begin position="201"/>
        <end position="221"/>
    </location>
</feature>
<dbReference type="EMBL" id="BJUA01000020">
    <property type="protein sequence ID" value="GEK19229.1"/>
    <property type="molecule type" value="Genomic_DNA"/>
</dbReference>
<evidence type="ECO:0000256" key="1">
    <source>
        <dbReference type="SAM" id="MobiDB-lite"/>
    </source>
</evidence>
<comment type="caution">
    <text evidence="3">The sequence shown here is derived from an EMBL/GenBank/DDBJ whole genome shotgun (WGS) entry which is preliminary data.</text>
</comment>
<organism evidence="3 4">
    <name type="scientific">Cellulomonas persica</name>
    <dbReference type="NCBI Taxonomy" id="76861"/>
    <lineage>
        <taxon>Bacteria</taxon>
        <taxon>Bacillati</taxon>
        <taxon>Actinomycetota</taxon>
        <taxon>Actinomycetes</taxon>
        <taxon>Micrococcales</taxon>
        <taxon>Cellulomonadaceae</taxon>
        <taxon>Cellulomonas</taxon>
    </lineage>
</organism>
<evidence type="ECO:0000313" key="4">
    <source>
        <dbReference type="Proteomes" id="UP000321386"/>
    </source>
</evidence>
<keyword evidence="2" id="KW-0812">Transmembrane</keyword>
<accession>A0A510UXD4</accession>
<keyword evidence="2" id="KW-1133">Transmembrane helix</keyword>
<dbReference type="AlphaFoldDB" id="A0A510UXD4"/>
<evidence type="ECO:0000313" key="3">
    <source>
        <dbReference type="EMBL" id="GEK19229.1"/>
    </source>
</evidence>
<dbReference type="NCBIfam" id="NF038403">
    <property type="entry name" value="perm_prefix_1"/>
    <property type="match status" value="1"/>
</dbReference>
<feature type="transmembrane region" description="Helical" evidence="2">
    <location>
        <begin position="241"/>
        <end position="262"/>
    </location>
</feature>
<name>A0A510UXD4_9CELL</name>
<reference evidence="3 4" key="1">
    <citation type="submission" date="2019-07" db="EMBL/GenBank/DDBJ databases">
        <title>Whole genome shotgun sequence of Cellulomonas persica NBRC 101101.</title>
        <authorList>
            <person name="Hosoyama A."/>
            <person name="Uohara A."/>
            <person name="Ohji S."/>
            <person name="Ichikawa N."/>
        </authorList>
    </citation>
    <scope>NUCLEOTIDE SEQUENCE [LARGE SCALE GENOMIC DNA]</scope>
    <source>
        <strain evidence="3 4">NBRC 101101</strain>
    </source>
</reference>
<feature type="transmembrane region" description="Helical" evidence="2">
    <location>
        <begin position="274"/>
        <end position="293"/>
    </location>
</feature>
<keyword evidence="2" id="KW-0472">Membrane</keyword>
<dbReference type="Proteomes" id="UP000321386">
    <property type="component" value="Unassembled WGS sequence"/>
</dbReference>
<feature type="compositionally biased region" description="Basic and acidic residues" evidence="1">
    <location>
        <begin position="1"/>
        <end position="10"/>
    </location>
</feature>
<protein>
    <submittedName>
        <fullName evidence="3">Uncharacterized protein</fullName>
    </submittedName>
</protein>